<name>A0A9J6P125_9CLOT</name>
<dbReference type="GO" id="GO:0016614">
    <property type="term" value="F:oxidoreductase activity, acting on CH-OH group of donors"/>
    <property type="evidence" value="ECO:0007669"/>
    <property type="project" value="UniProtKB-ARBA"/>
</dbReference>
<dbReference type="CDD" id="cd05355">
    <property type="entry name" value="SDR_c1"/>
    <property type="match status" value="1"/>
</dbReference>
<evidence type="ECO:0000313" key="3">
    <source>
        <dbReference type="EMBL" id="MCM1989793.1"/>
    </source>
</evidence>
<dbReference type="PRINTS" id="PR00080">
    <property type="entry name" value="SDRFAMILY"/>
</dbReference>
<dbReference type="InterPro" id="IPR020904">
    <property type="entry name" value="Sc_DH/Rdtase_CS"/>
</dbReference>
<sequence length="291" mass="31737">MNNNPEFDFIEKLPPQHQDRKPGIESVMNPRPIYDNEAYKHCGKLEGKVAIITGGDSGIGRAISVAYAKEGADVAIVYFDEHEDAEETKMLVEKEGKKCLLISGDIGEEEFCNSVIKKVIDKFSKIDILVNNAATHYEDTDINGISKEQLIKVFSTNVFSIFYLVKAAVDHMKPGSTIINNASVTAYKGNVDLLDYSSSKGAVVTLTRSLALAFADRKIRVNGVAPGPIWTPLIPSCFKEKDVAEFGTQTPLGRVGQPVEVAPAFVFLACNDSSYITGQMIHVNGGYIING</sequence>
<dbReference type="RefSeq" id="WP_250858817.1">
    <property type="nucleotide sequence ID" value="NZ_JAGSOJ010000002.1"/>
</dbReference>
<dbReference type="PROSITE" id="PS00061">
    <property type="entry name" value="ADH_SHORT"/>
    <property type="match status" value="1"/>
</dbReference>
<evidence type="ECO:0000256" key="1">
    <source>
        <dbReference type="ARBA" id="ARBA00006484"/>
    </source>
</evidence>
<dbReference type="PANTHER" id="PTHR48107:SF16">
    <property type="entry name" value="NADPH-DEPENDENT ALDEHYDE REDUCTASE 1, CHLOROPLASTIC"/>
    <property type="match status" value="1"/>
</dbReference>
<reference evidence="3" key="1">
    <citation type="journal article" date="2021" name="mSystems">
        <title>Bacteria and Archaea Synergistically Convert Glycine Betaine to Biogenic Methane in the Formosa Cold Seep of the South China Sea.</title>
        <authorList>
            <person name="Li L."/>
            <person name="Zhang W."/>
            <person name="Zhang S."/>
            <person name="Song L."/>
            <person name="Sun Q."/>
            <person name="Zhang H."/>
            <person name="Xiang H."/>
            <person name="Dong X."/>
        </authorList>
    </citation>
    <scope>NUCLEOTIDE SEQUENCE</scope>
    <source>
        <strain evidence="3">ZWT</strain>
    </source>
</reference>
<gene>
    <name evidence="3" type="ORF">KDK92_08580</name>
</gene>
<dbReference type="InterPro" id="IPR002347">
    <property type="entry name" value="SDR_fam"/>
</dbReference>
<dbReference type="PRINTS" id="PR00081">
    <property type="entry name" value="GDHRDH"/>
</dbReference>
<dbReference type="Gene3D" id="3.40.50.720">
    <property type="entry name" value="NAD(P)-binding Rossmann-like Domain"/>
    <property type="match status" value="1"/>
</dbReference>
<comment type="caution">
    <text evidence="3">The sequence shown here is derived from an EMBL/GenBank/DDBJ whole genome shotgun (WGS) entry which is preliminary data.</text>
</comment>
<reference evidence="3" key="2">
    <citation type="submission" date="2021-04" db="EMBL/GenBank/DDBJ databases">
        <authorList>
            <person name="Dong X."/>
        </authorList>
    </citation>
    <scope>NUCLEOTIDE SEQUENCE</scope>
    <source>
        <strain evidence="3">ZWT</strain>
    </source>
</reference>
<accession>A0A9J6P125</accession>
<dbReference type="AlphaFoldDB" id="A0A9J6P125"/>
<comment type="similarity">
    <text evidence="1">Belongs to the short-chain dehydrogenases/reductases (SDR) family.</text>
</comment>
<protein>
    <submittedName>
        <fullName evidence="3">SDR family oxidoreductase</fullName>
    </submittedName>
</protein>
<dbReference type="Proteomes" id="UP001056429">
    <property type="component" value="Unassembled WGS sequence"/>
</dbReference>
<dbReference type="GO" id="GO:0008206">
    <property type="term" value="P:bile acid metabolic process"/>
    <property type="evidence" value="ECO:0007669"/>
    <property type="project" value="UniProtKB-ARBA"/>
</dbReference>
<dbReference type="EMBL" id="JAGSOJ010000002">
    <property type="protein sequence ID" value="MCM1989793.1"/>
    <property type="molecule type" value="Genomic_DNA"/>
</dbReference>
<organism evidence="3 4">
    <name type="scientific">Oceanirhabdus seepicola</name>
    <dbReference type="NCBI Taxonomy" id="2828781"/>
    <lineage>
        <taxon>Bacteria</taxon>
        <taxon>Bacillati</taxon>
        <taxon>Bacillota</taxon>
        <taxon>Clostridia</taxon>
        <taxon>Eubacteriales</taxon>
        <taxon>Clostridiaceae</taxon>
        <taxon>Oceanirhabdus</taxon>
    </lineage>
</organism>
<dbReference type="InterPro" id="IPR036291">
    <property type="entry name" value="NAD(P)-bd_dom_sf"/>
</dbReference>
<keyword evidence="2" id="KW-0560">Oxidoreductase</keyword>
<dbReference type="Pfam" id="PF13561">
    <property type="entry name" value="adh_short_C2"/>
    <property type="match status" value="1"/>
</dbReference>
<evidence type="ECO:0000256" key="2">
    <source>
        <dbReference type="ARBA" id="ARBA00023002"/>
    </source>
</evidence>
<dbReference type="PANTHER" id="PTHR48107">
    <property type="entry name" value="NADPH-DEPENDENT ALDEHYDE REDUCTASE-LIKE PROTEIN, CHLOROPLASTIC-RELATED"/>
    <property type="match status" value="1"/>
</dbReference>
<evidence type="ECO:0000313" key="4">
    <source>
        <dbReference type="Proteomes" id="UP001056429"/>
    </source>
</evidence>
<proteinExistence type="inferred from homology"/>
<dbReference type="SUPFAM" id="SSF51735">
    <property type="entry name" value="NAD(P)-binding Rossmann-fold domains"/>
    <property type="match status" value="1"/>
</dbReference>
<dbReference type="NCBIfam" id="NF005214">
    <property type="entry name" value="PRK06701.1"/>
    <property type="match status" value="1"/>
</dbReference>
<dbReference type="FunFam" id="3.40.50.720:FF:000084">
    <property type="entry name" value="Short-chain dehydrogenase reductase"/>
    <property type="match status" value="1"/>
</dbReference>
<keyword evidence="4" id="KW-1185">Reference proteome</keyword>